<evidence type="ECO:0000256" key="3">
    <source>
        <dbReference type="ARBA" id="ARBA00023128"/>
    </source>
</evidence>
<dbReference type="InterPro" id="IPR027266">
    <property type="entry name" value="TrmE/GcvT-like"/>
</dbReference>
<evidence type="ECO:0000256" key="5">
    <source>
        <dbReference type="ARBA" id="ARBA00093637"/>
    </source>
</evidence>
<dbReference type="GO" id="GO:0016226">
    <property type="term" value="P:iron-sulfur cluster assembly"/>
    <property type="evidence" value="ECO:0007669"/>
    <property type="project" value="TreeGrafter"/>
</dbReference>
<dbReference type="Pfam" id="PF25455">
    <property type="entry name" value="Beta-barrel_CAF17_C"/>
    <property type="match status" value="1"/>
</dbReference>
<dbReference type="InterPro" id="IPR017703">
    <property type="entry name" value="YgfZ/GCV_T_CS"/>
</dbReference>
<keyword evidence="2" id="KW-0809">Transit peptide</keyword>
<keyword evidence="9" id="KW-1185">Reference proteome</keyword>
<dbReference type="RefSeq" id="XP_040680554.1">
    <property type="nucleotide sequence ID" value="XM_040821140.1"/>
</dbReference>
<evidence type="ECO:0000256" key="2">
    <source>
        <dbReference type="ARBA" id="ARBA00022946"/>
    </source>
</evidence>
<comment type="similarity">
    <text evidence="4">Belongs to the GcvT family. CAF17/IBA57 subfamily.</text>
</comment>
<comment type="subcellular location">
    <subcellularLocation>
        <location evidence="1">Mitochondrion matrix</location>
    </subcellularLocation>
</comment>
<evidence type="ECO:0000256" key="6">
    <source>
        <dbReference type="SAM" id="MobiDB-lite"/>
    </source>
</evidence>
<dbReference type="NCBIfam" id="TIGR03317">
    <property type="entry name" value="ygfZ_signature"/>
    <property type="match status" value="1"/>
</dbReference>
<dbReference type="Gene3D" id="3.30.1360.120">
    <property type="entry name" value="Probable tRNA modification gtpase trme, domain 1"/>
    <property type="match status" value="1"/>
</dbReference>
<organism evidence="8 9">
    <name type="scientific">Metarhizium album (strain ARSEF 1941)</name>
    <dbReference type="NCBI Taxonomy" id="1081103"/>
    <lineage>
        <taxon>Eukaryota</taxon>
        <taxon>Fungi</taxon>
        <taxon>Dikarya</taxon>
        <taxon>Ascomycota</taxon>
        <taxon>Pezizomycotina</taxon>
        <taxon>Sordariomycetes</taxon>
        <taxon>Hypocreomycetidae</taxon>
        <taxon>Hypocreales</taxon>
        <taxon>Clavicipitaceae</taxon>
        <taxon>Metarhizium</taxon>
    </lineage>
</organism>
<dbReference type="STRING" id="1081103.A0A0B2WZK7"/>
<proteinExistence type="inferred from homology"/>
<dbReference type="AlphaFoldDB" id="A0A0B2WZK7"/>
<evidence type="ECO:0000256" key="1">
    <source>
        <dbReference type="ARBA" id="ARBA00004305"/>
    </source>
</evidence>
<dbReference type="EMBL" id="AZHE01000004">
    <property type="protein sequence ID" value="KHN99488.1"/>
    <property type="molecule type" value="Genomic_DNA"/>
</dbReference>
<evidence type="ECO:0000313" key="8">
    <source>
        <dbReference type="EMBL" id="KHN99488.1"/>
    </source>
</evidence>
<dbReference type="HOGENOM" id="CLU_007884_7_0_1"/>
<feature type="domain" description="CAF17 C-terminal" evidence="7">
    <location>
        <begin position="329"/>
        <end position="448"/>
    </location>
</feature>
<evidence type="ECO:0000313" key="9">
    <source>
        <dbReference type="Proteomes" id="UP000030816"/>
    </source>
</evidence>
<reference evidence="8 9" key="1">
    <citation type="journal article" date="2014" name="Proc. Natl. Acad. Sci. U.S.A.">
        <title>Trajectory and genomic determinants of fungal-pathogen speciation and host adaptation.</title>
        <authorList>
            <person name="Hu X."/>
            <person name="Xiao G."/>
            <person name="Zheng P."/>
            <person name="Shang Y."/>
            <person name="Su Y."/>
            <person name="Zhang X."/>
            <person name="Liu X."/>
            <person name="Zhan S."/>
            <person name="St Leger R.J."/>
            <person name="Wang C."/>
        </authorList>
    </citation>
    <scope>NUCLEOTIDE SEQUENCE [LARGE SCALE GENOMIC DNA]</scope>
    <source>
        <strain evidence="8 9">ARSEF 1941</strain>
    </source>
</reference>
<dbReference type="PANTHER" id="PTHR22602:SF0">
    <property type="entry name" value="TRANSFERASE CAF17, MITOCHONDRIAL-RELATED"/>
    <property type="match status" value="1"/>
</dbReference>
<dbReference type="GeneID" id="63736796"/>
<dbReference type="OrthoDB" id="191995at2759"/>
<protein>
    <recommendedName>
        <fullName evidence="5">Iron-sulfur cluster assembly factor IBA57 homolog, mitochondrial</fullName>
    </recommendedName>
</protein>
<gene>
    <name evidence="8" type="ORF">MAM_02341</name>
</gene>
<dbReference type="GO" id="GO:0005759">
    <property type="term" value="C:mitochondrial matrix"/>
    <property type="evidence" value="ECO:0007669"/>
    <property type="project" value="UniProtKB-SubCell"/>
</dbReference>
<sequence>MPSSISSLRDNDLNCPPPQNSTRTRATSRRRPTSLDVLANPQAPEATKLPRNRKRQRPPAHERNQSTMRAARRALPAHLLCRSCLRHQQRRFASSAAPPRPPPSGLAALPSRQLLSVSGPEASKFLQGIITANVTGADGLPRKDAFYSGLLNATGRVVHDIFVYPLRQGGPAPWATEEGYLLEADAGEVARLARLIRRYKLRARVTVRDVPPDEASVWQAWDEASPLAPDVAAGESRLVLEDPRAPGLGCRIVQLNHRAPELDVDASTEAAYTIRRYLRGVAEGQDEMLREQALPLEANMDVMGAIDFRKGCYVGQELTIRTRHRGVVRKRILPCVIYGKDKAAPRALLYDAECSSPESLTADMIPAGTSVGRLGKRGRSAGRWLKGVGNIGLALCRLEIMTDLVLPGEQAAATYGPGGDEFVLEWGEGGEDNKSDVKVRAFVPAWLREALSAQGLDRTERIHR</sequence>
<keyword evidence="3" id="KW-0496">Mitochondrion</keyword>
<dbReference type="Gene3D" id="2.40.30.160">
    <property type="match status" value="1"/>
</dbReference>
<dbReference type="Proteomes" id="UP000030816">
    <property type="component" value="Unassembled WGS sequence"/>
</dbReference>
<feature type="region of interest" description="Disordered" evidence="6">
    <location>
        <begin position="1"/>
        <end position="69"/>
    </location>
</feature>
<accession>A0A0B2WZK7</accession>
<comment type="caution">
    <text evidence="8">The sequence shown here is derived from an EMBL/GenBank/DDBJ whole genome shotgun (WGS) entry which is preliminary data.</text>
</comment>
<dbReference type="InterPro" id="IPR045179">
    <property type="entry name" value="YgfZ/GcvT"/>
</dbReference>
<evidence type="ECO:0000256" key="4">
    <source>
        <dbReference type="ARBA" id="ARBA00093447"/>
    </source>
</evidence>
<evidence type="ECO:0000259" key="7">
    <source>
        <dbReference type="Pfam" id="PF25455"/>
    </source>
</evidence>
<dbReference type="SUPFAM" id="SSF103025">
    <property type="entry name" value="Folate-binding domain"/>
    <property type="match status" value="1"/>
</dbReference>
<dbReference type="PANTHER" id="PTHR22602">
    <property type="entry name" value="TRANSFERASE CAF17, MITOCHONDRIAL-RELATED"/>
    <property type="match status" value="1"/>
</dbReference>
<dbReference type="InterPro" id="IPR057460">
    <property type="entry name" value="CAF17_C"/>
</dbReference>
<name>A0A0B2WZK7_METAS</name>